<gene>
    <name evidence="2" type="primary">cbwd</name>
</gene>
<evidence type="ECO:0000313" key="1">
    <source>
        <dbReference type="Proteomes" id="UP001652741"/>
    </source>
</evidence>
<evidence type="ECO:0000313" key="2">
    <source>
        <dbReference type="RefSeq" id="XP_045563113.1"/>
    </source>
</evidence>
<dbReference type="RefSeq" id="XP_045563113.1">
    <property type="nucleotide sequence ID" value="XM_045707157.1"/>
</dbReference>
<sequence>MEQHNQRIAVVLNEFGEGSALEKSLAVQESCMRNGWSSGTAASAAPSSIVTVIHAKYGIQVYEWSGQDSGNAYVKNYPPNKDQAA</sequence>
<organism evidence="1 2">
    <name type="scientific">Salmo salar</name>
    <name type="common">Atlantic salmon</name>
    <dbReference type="NCBI Taxonomy" id="8030"/>
    <lineage>
        <taxon>Eukaryota</taxon>
        <taxon>Metazoa</taxon>
        <taxon>Chordata</taxon>
        <taxon>Craniata</taxon>
        <taxon>Vertebrata</taxon>
        <taxon>Euteleostomi</taxon>
        <taxon>Actinopterygii</taxon>
        <taxon>Neopterygii</taxon>
        <taxon>Teleostei</taxon>
        <taxon>Protacanthopterygii</taxon>
        <taxon>Salmoniformes</taxon>
        <taxon>Salmonidae</taxon>
        <taxon>Salmoninae</taxon>
        <taxon>Salmo</taxon>
    </lineage>
</organism>
<feature type="non-terminal residue" evidence="2">
    <location>
        <position position="85"/>
    </location>
</feature>
<accession>A0ABM3DWD1</accession>
<proteinExistence type="predicted"/>
<keyword evidence="1" id="KW-1185">Reference proteome</keyword>
<dbReference type="GeneID" id="123730438"/>
<reference evidence="2" key="1">
    <citation type="submission" date="2025-08" db="UniProtKB">
        <authorList>
            <consortium name="RefSeq"/>
        </authorList>
    </citation>
    <scope>IDENTIFICATION</scope>
</reference>
<protein>
    <submittedName>
        <fullName evidence="2">Zinc-regulated GTPase metalloprotein activator 1</fullName>
    </submittedName>
</protein>
<name>A0ABM3DWD1_SALSA</name>
<dbReference type="Proteomes" id="UP001652741">
    <property type="component" value="Chromosome ssa24"/>
</dbReference>